<evidence type="ECO:0000313" key="3">
    <source>
        <dbReference type="Proteomes" id="UP000558488"/>
    </source>
</evidence>
<reference evidence="2 3" key="1">
    <citation type="journal article" date="2020" name="Nature">
        <title>Six reference-quality genomes reveal evolution of bat adaptations.</title>
        <authorList>
            <person name="Jebb D."/>
            <person name="Huang Z."/>
            <person name="Pippel M."/>
            <person name="Hughes G.M."/>
            <person name="Lavrichenko K."/>
            <person name="Devanna P."/>
            <person name="Winkler S."/>
            <person name="Jermiin L.S."/>
            <person name="Skirmuntt E.C."/>
            <person name="Katzourakis A."/>
            <person name="Burkitt-Gray L."/>
            <person name="Ray D.A."/>
            <person name="Sullivan K.A.M."/>
            <person name="Roscito J.G."/>
            <person name="Kirilenko B.M."/>
            <person name="Davalos L.M."/>
            <person name="Corthals A.P."/>
            <person name="Power M.L."/>
            <person name="Jones G."/>
            <person name="Ransome R.D."/>
            <person name="Dechmann D.K.N."/>
            <person name="Locatelli A.G."/>
            <person name="Puechmaille S.J."/>
            <person name="Fedrigo O."/>
            <person name="Jarvis E.D."/>
            <person name="Hiller M."/>
            <person name="Vernes S.C."/>
            <person name="Myers E.W."/>
            <person name="Teeling E.C."/>
        </authorList>
    </citation>
    <scope>NUCLEOTIDE SEQUENCE [LARGE SCALE GENOMIC DNA]</scope>
    <source>
        <strain evidence="2">MPipKuh1</strain>
        <tissue evidence="2">Flight muscle</tissue>
    </source>
</reference>
<feature type="compositionally biased region" description="Polar residues" evidence="1">
    <location>
        <begin position="23"/>
        <end position="38"/>
    </location>
</feature>
<comment type="caution">
    <text evidence="2">The sequence shown here is derived from an EMBL/GenBank/DDBJ whole genome shotgun (WGS) entry which is preliminary data.</text>
</comment>
<protein>
    <submittedName>
        <fullName evidence="2">Uncharacterized protein</fullName>
    </submittedName>
</protein>
<keyword evidence="3" id="KW-1185">Reference proteome</keyword>
<gene>
    <name evidence="2" type="ORF">mPipKuh1_009286</name>
</gene>
<dbReference type="EMBL" id="JACAGB010000025">
    <property type="protein sequence ID" value="KAF6302531.1"/>
    <property type="molecule type" value="Genomic_DNA"/>
</dbReference>
<feature type="region of interest" description="Disordered" evidence="1">
    <location>
        <begin position="16"/>
        <end position="50"/>
    </location>
</feature>
<sequence>MSQAPRRMLLAWGLQPRCPWRPSGQSSARNPGSSQENPATHLPGPEKGVLVRGTPFIADHPHGPKHQPPLVEEQGAGEMSHALAGVAQWVERRPVNRRVPVRFRSRARISVAGSSPAGGPQNVCRRQPIDVSLSHPCFSLSRPLSPILPKNQWENILG</sequence>
<organism evidence="2 3">
    <name type="scientific">Pipistrellus kuhlii</name>
    <name type="common">Kuhl's pipistrelle</name>
    <dbReference type="NCBI Taxonomy" id="59472"/>
    <lineage>
        <taxon>Eukaryota</taxon>
        <taxon>Metazoa</taxon>
        <taxon>Chordata</taxon>
        <taxon>Craniata</taxon>
        <taxon>Vertebrata</taxon>
        <taxon>Euteleostomi</taxon>
        <taxon>Mammalia</taxon>
        <taxon>Eutheria</taxon>
        <taxon>Laurasiatheria</taxon>
        <taxon>Chiroptera</taxon>
        <taxon>Yangochiroptera</taxon>
        <taxon>Vespertilionidae</taxon>
        <taxon>Pipistrellus</taxon>
    </lineage>
</organism>
<name>A0A7J7TPB5_PIPKU</name>
<proteinExistence type="predicted"/>
<evidence type="ECO:0000313" key="2">
    <source>
        <dbReference type="EMBL" id="KAF6302531.1"/>
    </source>
</evidence>
<evidence type="ECO:0000256" key="1">
    <source>
        <dbReference type="SAM" id="MobiDB-lite"/>
    </source>
</evidence>
<dbReference type="AlphaFoldDB" id="A0A7J7TPB5"/>
<dbReference type="Proteomes" id="UP000558488">
    <property type="component" value="Unassembled WGS sequence"/>
</dbReference>
<accession>A0A7J7TPB5</accession>